<dbReference type="InterPro" id="IPR043246">
    <property type="entry name" value="SPMIP5"/>
</dbReference>
<evidence type="ECO:0000313" key="3">
    <source>
        <dbReference type="EMBL" id="KAF6322087.1"/>
    </source>
</evidence>
<dbReference type="PANTHER" id="PTHR47301:SF1">
    <property type="entry name" value="CHROMOSOME 10 OPEN READING FRAME 82"/>
    <property type="match status" value="1"/>
</dbReference>
<feature type="compositionally biased region" description="Pro residues" evidence="1">
    <location>
        <begin position="184"/>
        <end position="193"/>
    </location>
</feature>
<reference evidence="3 4" key="1">
    <citation type="journal article" date="2020" name="Nature">
        <title>Six reference-quality genomes reveal evolution of bat adaptations.</title>
        <authorList>
            <person name="Jebb D."/>
            <person name="Huang Z."/>
            <person name="Pippel M."/>
            <person name="Hughes G.M."/>
            <person name="Lavrichenko K."/>
            <person name="Devanna P."/>
            <person name="Winkler S."/>
            <person name="Jermiin L.S."/>
            <person name="Skirmuntt E.C."/>
            <person name="Katzourakis A."/>
            <person name="Burkitt-Gray L."/>
            <person name="Ray D.A."/>
            <person name="Sullivan K.A.M."/>
            <person name="Roscito J.G."/>
            <person name="Kirilenko B.M."/>
            <person name="Davalos L.M."/>
            <person name="Corthals A.P."/>
            <person name="Power M.L."/>
            <person name="Jones G."/>
            <person name="Ransome R.D."/>
            <person name="Dechmann D.K.N."/>
            <person name="Locatelli A.G."/>
            <person name="Puechmaille S.J."/>
            <person name="Fedrigo O."/>
            <person name="Jarvis E.D."/>
            <person name="Hiller M."/>
            <person name="Vernes S.C."/>
            <person name="Myers E.W."/>
            <person name="Teeling E.C."/>
        </authorList>
    </citation>
    <scope>NUCLEOTIDE SEQUENCE [LARGE SCALE GENOMIC DNA]</scope>
    <source>
        <strain evidence="3">MPipKuh1</strain>
        <tissue evidence="3">Flight muscle</tissue>
    </source>
</reference>
<accession>A0A7J7VA94</accession>
<feature type="region of interest" description="Disordered" evidence="1">
    <location>
        <begin position="177"/>
        <end position="261"/>
    </location>
</feature>
<feature type="compositionally biased region" description="Polar residues" evidence="1">
    <location>
        <begin position="1"/>
        <end position="10"/>
    </location>
</feature>
<keyword evidence="4" id="KW-1185">Reference proteome</keyword>
<evidence type="ECO:0000256" key="1">
    <source>
        <dbReference type="SAM" id="MobiDB-lite"/>
    </source>
</evidence>
<dbReference type="PANTHER" id="PTHR47301">
    <property type="entry name" value="HYPOTHETICAL PROTEIN LOC681006"/>
    <property type="match status" value="1"/>
</dbReference>
<evidence type="ECO:0000259" key="2">
    <source>
        <dbReference type="Pfam" id="PF22573"/>
    </source>
</evidence>
<feature type="region of interest" description="Disordered" evidence="1">
    <location>
        <begin position="1"/>
        <end position="25"/>
    </location>
</feature>
<proteinExistence type="predicted"/>
<dbReference type="AlphaFoldDB" id="A0A7J7VA94"/>
<evidence type="ECO:0000313" key="4">
    <source>
        <dbReference type="Proteomes" id="UP000558488"/>
    </source>
</evidence>
<name>A0A7J7VA94_PIPKU</name>
<dbReference type="Proteomes" id="UP000558488">
    <property type="component" value="Unassembled WGS sequence"/>
</dbReference>
<gene>
    <name evidence="3" type="ORF">mPipKuh1_001626</name>
</gene>
<feature type="compositionally biased region" description="Low complexity" evidence="1">
    <location>
        <begin position="250"/>
        <end position="261"/>
    </location>
</feature>
<sequence>MDPLSSTCSPNGARHPPYNDERDVASPRVFMRQLPVTPGYGGFVPYLSCEGTSSEDHMSRCLQAFREKTQRYRDRQKEFCHAVATAPKLQPICQEETVLRALHQYYQQYHPLLLECQQLRKPLEEPPIPGWAGYLPRASVTELGCATRYSVMARNCYQDFLDLMERSRRAHLKPYAEIYGVKSPQPPPPPPPRVLQRDRLPKYPDFSLPDSTCPGLAIPPIEHPRPPGRCDFAQSPSRKLYLEPLSSDNGPLGEPPGESGL</sequence>
<dbReference type="Pfam" id="PF22573">
    <property type="entry name" value="SPMIP5"/>
    <property type="match status" value="1"/>
</dbReference>
<protein>
    <recommendedName>
        <fullName evidence="2">Sperm-associated microtubule inner protein 5 domain-containing protein</fullName>
    </recommendedName>
</protein>
<organism evidence="3 4">
    <name type="scientific">Pipistrellus kuhlii</name>
    <name type="common">Kuhl's pipistrelle</name>
    <dbReference type="NCBI Taxonomy" id="59472"/>
    <lineage>
        <taxon>Eukaryota</taxon>
        <taxon>Metazoa</taxon>
        <taxon>Chordata</taxon>
        <taxon>Craniata</taxon>
        <taxon>Vertebrata</taxon>
        <taxon>Euteleostomi</taxon>
        <taxon>Mammalia</taxon>
        <taxon>Eutheria</taxon>
        <taxon>Laurasiatheria</taxon>
        <taxon>Chiroptera</taxon>
        <taxon>Yangochiroptera</taxon>
        <taxon>Vespertilionidae</taxon>
        <taxon>Pipistrellus</taxon>
    </lineage>
</organism>
<dbReference type="EMBL" id="JACAGB010000015">
    <property type="protein sequence ID" value="KAF6322087.1"/>
    <property type="molecule type" value="Genomic_DNA"/>
</dbReference>
<comment type="caution">
    <text evidence="3">The sequence shown here is derived from an EMBL/GenBank/DDBJ whole genome shotgun (WGS) entry which is preliminary data.</text>
</comment>
<dbReference type="InterPro" id="IPR055215">
    <property type="entry name" value="SPMIP5_dom"/>
</dbReference>
<feature type="domain" description="Sperm-associated microtubule inner protein 5" evidence="2">
    <location>
        <begin position="115"/>
        <end position="175"/>
    </location>
</feature>